<proteinExistence type="predicted"/>
<keyword evidence="14 24" id="KW-1133">Transmembrane helix</keyword>
<gene>
    <name evidence="26" type="primary">rnf180</name>
</gene>
<evidence type="ECO:0000256" key="7">
    <source>
        <dbReference type="ARBA" id="ARBA00022679"/>
    </source>
</evidence>
<dbReference type="PROSITE" id="PS00518">
    <property type="entry name" value="ZF_RING_1"/>
    <property type="match status" value="1"/>
</dbReference>
<evidence type="ECO:0000256" key="9">
    <source>
        <dbReference type="ARBA" id="ARBA00022723"/>
    </source>
</evidence>
<feature type="transmembrane region" description="Helical" evidence="24">
    <location>
        <begin position="551"/>
        <end position="574"/>
    </location>
</feature>
<keyword evidence="16" id="KW-0539">Nucleus</keyword>
<dbReference type="InterPro" id="IPR013083">
    <property type="entry name" value="Znf_RING/FYVE/PHD"/>
</dbReference>
<evidence type="ECO:0000256" key="6">
    <source>
        <dbReference type="ARBA" id="ARBA00022553"/>
    </source>
</evidence>
<reference evidence="26" key="3">
    <citation type="submission" date="2025-09" db="UniProtKB">
        <authorList>
            <consortium name="Ensembl"/>
        </authorList>
    </citation>
    <scope>IDENTIFICATION</scope>
</reference>
<comment type="subunit">
    <text evidence="18">Interacts with ZIC2.</text>
</comment>
<dbReference type="GO" id="GO:0031624">
    <property type="term" value="F:ubiquitin conjugating enzyme binding"/>
    <property type="evidence" value="ECO:0007669"/>
    <property type="project" value="TreeGrafter"/>
</dbReference>
<comment type="function">
    <text evidence="17">E3 ubiquitin-protein ligase which promotes polyubiquitination and degradation by the proteasome pathway of ZIC2.</text>
</comment>
<evidence type="ECO:0000256" key="4">
    <source>
        <dbReference type="ARBA" id="ARBA00004906"/>
    </source>
</evidence>
<dbReference type="Ensembl" id="ENSMMDT00005007489.1">
    <property type="protein sequence ID" value="ENSMMDP00005007293.1"/>
    <property type="gene ID" value="ENSMMDG00005003969.1"/>
</dbReference>
<evidence type="ECO:0000256" key="22">
    <source>
        <dbReference type="PROSITE-ProRule" id="PRU00175"/>
    </source>
</evidence>
<evidence type="ECO:0000256" key="15">
    <source>
        <dbReference type="ARBA" id="ARBA00023136"/>
    </source>
</evidence>
<keyword evidence="8 24" id="KW-0812">Transmembrane</keyword>
<dbReference type="InterPro" id="IPR017907">
    <property type="entry name" value="Znf_RING_CS"/>
</dbReference>
<feature type="compositionally biased region" description="Basic residues" evidence="23">
    <location>
        <begin position="142"/>
        <end position="154"/>
    </location>
</feature>
<evidence type="ECO:0000256" key="20">
    <source>
        <dbReference type="ARBA" id="ARBA00079826"/>
    </source>
</evidence>
<dbReference type="GO" id="GO:0005789">
    <property type="term" value="C:endoplasmic reticulum membrane"/>
    <property type="evidence" value="ECO:0007669"/>
    <property type="project" value="UniProtKB-SubCell"/>
</dbReference>
<protein>
    <recommendedName>
        <fullName evidence="19">E3 ubiquitin-protein ligase RNF180</fullName>
        <ecNumber evidence="5">2.3.2.27</ecNumber>
    </recommendedName>
    <alternativeName>
        <fullName evidence="21">RING finger protein 180</fullName>
    </alternativeName>
    <alternativeName>
        <fullName evidence="20">RING-type E3 ubiquitin transferase RNF180</fullName>
    </alternativeName>
</protein>
<reference evidence="26" key="2">
    <citation type="submission" date="2025-08" db="UniProtKB">
        <authorList>
            <consortium name="Ensembl"/>
        </authorList>
    </citation>
    <scope>IDENTIFICATION</scope>
</reference>
<dbReference type="InterPro" id="IPR001841">
    <property type="entry name" value="Znf_RING"/>
</dbReference>
<feature type="compositionally biased region" description="Polar residues" evidence="23">
    <location>
        <begin position="355"/>
        <end position="365"/>
    </location>
</feature>
<evidence type="ECO:0000256" key="2">
    <source>
        <dbReference type="ARBA" id="ARBA00004259"/>
    </source>
</evidence>
<evidence type="ECO:0000256" key="16">
    <source>
        <dbReference type="ARBA" id="ARBA00023242"/>
    </source>
</evidence>
<evidence type="ECO:0000256" key="18">
    <source>
        <dbReference type="ARBA" id="ARBA00062709"/>
    </source>
</evidence>
<evidence type="ECO:0000313" key="26">
    <source>
        <dbReference type="Ensembl" id="ENSMMDP00005007293.1"/>
    </source>
</evidence>
<dbReference type="GO" id="GO:0032436">
    <property type="term" value="P:positive regulation of proteasomal ubiquitin-dependent protein catabolic process"/>
    <property type="evidence" value="ECO:0007669"/>
    <property type="project" value="TreeGrafter"/>
</dbReference>
<feature type="region of interest" description="Disordered" evidence="23">
    <location>
        <begin position="315"/>
        <end position="393"/>
    </location>
</feature>
<organism evidence="26 27">
    <name type="scientific">Myripristis murdjan</name>
    <name type="common">pinecone soldierfish</name>
    <dbReference type="NCBI Taxonomy" id="586833"/>
    <lineage>
        <taxon>Eukaryota</taxon>
        <taxon>Metazoa</taxon>
        <taxon>Chordata</taxon>
        <taxon>Craniata</taxon>
        <taxon>Vertebrata</taxon>
        <taxon>Euteleostomi</taxon>
        <taxon>Actinopterygii</taxon>
        <taxon>Neopterygii</taxon>
        <taxon>Teleostei</taxon>
        <taxon>Neoteleostei</taxon>
        <taxon>Acanthomorphata</taxon>
        <taxon>Holocentriformes</taxon>
        <taxon>Holocentridae</taxon>
        <taxon>Myripristis</taxon>
    </lineage>
</organism>
<dbReference type="Gene3D" id="3.30.40.10">
    <property type="entry name" value="Zinc/RING finger domain, C3HC4 (zinc finger)"/>
    <property type="match status" value="1"/>
</dbReference>
<keyword evidence="27" id="KW-1185">Reference proteome</keyword>
<dbReference type="GO" id="GO:0008270">
    <property type="term" value="F:zinc ion binding"/>
    <property type="evidence" value="ECO:0007669"/>
    <property type="project" value="UniProtKB-KW"/>
</dbReference>
<keyword evidence="9" id="KW-0479">Metal-binding</keyword>
<dbReference type="SMART" id="SM00184">
    <property type="entry name" value="RING"/>
    <property type="match status" value="1"/>
</dbReference>
<dbReference type="AlphaFoldDB" id="A0A667X031"/>
<dbReference type="CDD" id="cd16554">
    <property type="entry name" value="RING-HC_RNF180"/>
    <property type="match status" value="1"/>
</dbReference>
<evidence type="ECO:0000259" key="25">
    <source>
        <dbReference type="PROSITE" id="PS50089"/>
    </source>
</evidence>
<dbReference type="GO" id="GO:0042415">
    <property type="term" value="P:norepinephrine metabolic process"/>
    <property type="evidence" value="ECO:0007669"/>
    <property type="project" value="TreeGrafter"/>
</dbReference>
<comment type="subcellular location">
    <subcellularLocation>
        <location evidence="3">Endoplasmic reticulum membrane</location>
        <topology evidence="3">Single-pass membrane protein</topology>
    </subcellularLocation>
    <subcellularLocation>
        <location evidence="2">Nucleus envelope</location>
    </subcellularLocation>
</comment>
<dbReference type="RefSeq" id="XP_029921569.1">
    <property type="nucleotide sequence ID" value="XM_030065709.1"/>
</dbReference>
<dbReference type="InterPro" id="IPR033263">
    <property type="entry name" value="RNF180"/>
</dbReference>
<evidence type="ECO:0000256" key="12">
    <source>
        <dbReference type="ARBA" id="ARBA00022824"/>
    </source>
</evidence>
<feature type="compositionally biased region" description="Basic residues" evidence="23">
    <location>
        <begin position="366"/>
        <end position="386"/>
    </location>
</feature>
<evidence type="ECO:0000256" key="19">
    <source>
        <dbReference type="ARBA" id="ARBA00067421"/>
    </source>
</evidence>
<evidence type="ECO:0000256" key="11">
    <source>
        <dbReference type="ARBA" id="ARBA00022786"/>
    </source>
</evidence>
<dbReference type="GO" id="GO:0061630">
    <property type="term" value="F:ubiquitin protein ligase activity"/>
    <property type="evidence" value="ECO:0007669"/>
    <property type="project" value="UniProtKB-EC"/>
</dbReference>
<feature type="region of interest" description="Disordered" evidence="23">
    <location>
        <begin position="139"/>
        <end position="176"/>
    </location>
</feature>
<name>A0A667X031_9TELE</name>
<dbReference type="GO" id="GO:0005635">
    <property type="term" value="C:nuclear envelope"/>
    <property type="evidence" value="ECO:0007669"/>
    <property type="project" value="UniProtKB-SubCell"/>
</dbReference>
<dbReference type="Pfam" id="PF19332">
    <property type="entry name" value="RNF180_C"/>
    <property type="match status" value="1"/>
</dbReference>
<evidence type="ECO:0000256" key="3">
    <source>
        <dbReference type="ARBA" id="ARBA00004389"/>
    </source>
</evidence>
<keyword evidence="10 22" id="KW-0863">Zinc-finger</keyword>
<evidence type="ECO:0000256" key="8">
    <source>
        <dbReference type="ARBA" id="ARBA00022692"/>
    </source>
</evidence>
<comment type="catalytic activity">
    <reaction evidence="1">
        <text>S-ubiquitinyl-[E2 ubiquitin-conjugating enzyme]-L-cysteine + [acceptor protein]-L-lysine = [E2 ubiquitin-conjugating enzyme]-L-cysteine + N(6)-ubiquitinyl-[acceptor protein]-L-lysine.</text>
        <dbReference type="EC" id="2.3.2.27"/>
    </reaction>
</comment>
<dbReference type="GeneTree" id="ENSGT00950000182909"/>
<sequence>MSCSTCVFLCFQTAFLYSQDSRMLSSHQNWTENLSMDSPRGITMLRCRRCRKSFIDSTCLYPIDTTDDSTAAVCSIWHVNVDTLPEWILTSVHQAQWTVGKLNCQNCGARLGGFNFINHSRCPCGQDITVHLSKSRVDHDHRHSVHMVQPRRTRPERGPAGLQRGTEGSEDEEGKPELNTLACLQLNCAVMSRVDPDTQATARADASPQLTETEATKSFPLQPLYSISHRKKSSLDLDTSSRSLDLCPAGPVDKPLIEIVRTRTDESAHSPVLYHAIQQLETVAEGSFNSVACYSAVSRERRSLLDRQQLPAVESLGSSTVTSADHEEVSDSPMFLRGRTISDSIAEQEEDVMPQATSTSPASNRLSKRERNRLKSQRRKQRRRERWLHSQLEQEQTQSVSGLLTDSEEEDRDGYTCAVCLDVYYSPYSCQPCGHIFCEPCLRTLAKNRPTNTPCPLCRTLISHTHFQKELNQTAKTFFPKVYQARKLNFQKATCAKWPLPNCRKRFRIFWGYQRQAATAGRRWRFAPAGFTLDALDLADMRGWLFDMDLVIIYIHSINWILALLILMLIYFFFS</sequence>
<dbReference type="Proteomes" id="UP000472263">
    <property type="component" value="Chromosome 12"/>
</dbReference>
<evidence type="ECO:0000256" key="23">
    <source>
        <dbReference type="SAM" id="MobiDB-lite"/>
    </source>
</evidence>
<comment type="pathway">
    <text evidence="4">Protein modification; protein ubiquitination.</text>
</comment>
<dbReference type="Pfam" id="PF13639">
    <property type="entry name" value="zf-RING_2"/>
    <property type="match status" value="1"/>
</dbReference>
<dbReference type="GO" id="GO:0042428">
    <property type="term" value="P:serotonin metabolic process"/>
    <property type="evidence" value="ECO:0007669"/>
    <property type="project" value="TreeGrafter"/>
</dbReference>
<dbReference type="PANTHER" id="PTHR46717">
    <property type="entry name" value="E3 UBIQUITIN-PROTEIN LIGASE RNF180"/>
    <property type="match status" value="1"/>
</dbReference>
<dbReference type="FunFam" id="3.30.40.10:FF:000316">
    <property type="entry name" value="E3 ubiquitin-protein ligase RNF180"/>
    <property type="match status" value="1"/>
</dbReference>
<dbReference type="InParanoid" id="A0A667X031"/>
<accession>A0A667X031</accession>
<keyword evidence="12" id="KW-0256">Endoplasmic reticulum</keyword>
<dbReference type="PANTHER" id="PTHR46717:SF1">
    <property type="entry name" value="E3 UBIQUITIN-PROTEIN LIGASE RNF180"/>
    <property type="match status" value="1"/>
</dbReference>
<dbReference type="GO" id="GO:0000209">
    <property type="term" value="P:protein polyubiquitination"/>
    <property type="evidence" value="ECO:0007669"/>
    <property type="project" value="InterPro"/>
</dbReference>
<evidence type="ECO:0000256" key="17">
    <source>
        <dbReference type="ARBA" id="ARBA00058659"/>
    </source>
</evidence>
<evidence type="ECO:0000256" key="13">
    <source>
        <dbReference type="ARBA" id="ARBA00022833"/>
    </source>
</evidence>
<dbReference type="SUPFAM" id="SSF57850">
    <property type="entry name" value="RING/U-box"/>
    <property type="match status" value="1"/>
</dbReference>
<dbReference type="InterPro" id="IPR045790">
    <property type="entry name" value="RNF180_C"/>
</dbReference>
<evidence type="ECO:0000256" key="5">
    <source>
        <dbReference type="ARBA" id="ARBA00012483"/>
    </source>
</evidence>
<keyword evidence="6" id="KW-0597">Phosphoprotein</keyword>
<evidence type="ECO:0000256" key="1">
    <source>
        <dbReference type="ARBA" id="ARBA00000900"/>
    </source>
</evidence>
<evidence type="ECO:0000256" key="10">
    <source>
        <dbReference type="ARBA" id="ARBA00022771"/>
    </source>
</evidence>
<evidence type="ECO:0000256" key="14">
    <source>
        <dbReference type="ARBA" id="ARBA00022989"/>
    </source>
</evidence>
<reference evidence="26" key="1">
    <citation type="submission" date="2019-06" db="EMBL/GenBank/DDBJ databases">
        <authorList>
            <consortium name="Wellcome Sanger Institute Data Sharing"/>
        </authorList>
    </citation>
    <scope>NUCLEOTIDE SEQUENCE [LARGE SCALE GENOMIC DNA]</scope>
</reference>
<evidence type="ECO:0000313" key="27">
    <source>
        <dbReference type="Proteomes" id="UP000472263"/>
    </source>
</evidence>
<dbReference type="CTD" id="793295"/>
<evidence type="ECO:0000256" key="21">
    <source>
        <dbReference type="ARBA" id="ARBA00080502"/>
    </source>
</evidence>
<dbReference type="PROSITE" id="PS50089">
    <property type="entry name" value="ZF_RING_2"/>
    <property type="match status" value="1"/>
</dbReference>
<keyword evidence="11" id="KW-0833">Ubl conjugation pathway</keyword>
<feature type="domain" description="RING-type" evidence="25">
    <location>
        <begin position="417"/>
        <end position="459"/>
    </location>
</feature>
<keyword evidence="7" id="KW-0808">Transferase</keyword>
<dbReference type="GeneID" id="115369141"/>
<keyword evidence="15 24" id="KW-0472">Membrane</keyword>
<keyword evidence="13" id="KW-0862">Zinc</keyword>
<dbReference type="EC" id="2.3.2.27" evidence="5"/>
<evidence type="ECO:0000256" key="24">
    <source>
        <dbReference type="SAM" id="Phobius"/>
    </source>
</evidence>